<sequence length="249" mass="27026">MRKLTSVVDPKSLRLLGNRTFLISLWRVLAFDIAAPLATIAALLMIGVALRWPLWWVSTCSILALLITAGMLVNFVLFRRNSVTFGTNDNSPRLRLAVIAVAATAALAAFGVGYTRWTVPDRDLKRDSSEVMHVATAMAENASTFSPQTPTGSLDRATAMMVPDRVIAFTELYNKSTSALAQGLITAEARTLSAGVEALTPSAASVVVIMRGTRTRADAPPVYEVIAFRVELTKESGRWLVLDLAPIHR</sequence>
<reference evidence="4 5" key="1">
    <citation type="submission" date="2017-01" db="EMBL/GenBank/DDBJ databases">
        <authorList>
            <consortium name="Urmite Genomes"/>
        </authorList>
    </citation>
    <scope>NUCLEOTIDE SEQUENCE [LARGE SCALE GENOMIC DNA]</scope>
    <source>
        <strain evidence="4 5">AB308</strain>
    </source>
</reference>
<evidence type="ECO:0000256" key="1">
    <source>
        <dbReference type="ARBA" id="ARBA00004370"/>
    </source>
</evidence>
<keyword evidence="5" id="KW-1185">Reference proteome</keyword>
<evidence type="ECO:0008006" key="6">
    <source>
        <dbReference type="Google" id="ProtNLM"/>
    </source>
</evidence>
<name>A0A2U3NFM9_9MYCO</name>
<dbReference type="GO" id="GO:0016020">
    <property type="term" value="C:membrane"/>
    <property type="evidence" value="ECO:0007669"/>
    <property type="project" value="UniProtKB-SubCell"/>
</dbReference>
<keyword evidence="3" id="KW-0812">Transmembrane</keyword>
<dbReference type="AlphaFoldDB" id="A0A2U3NFM9"/>
<dbReference type="PANTHER" id="PTHR37042">
    <property type="entry name" value="OUTER MEMBRANE PROTEIN RV1973"/>
    <property type="match status" value="1"/>
</dbReference>
<accession>A0A2U3NFM9</accession>
<dbReference type="EMBL" id="FTRV01000015">
    <property type="protein sequence ID" value="SPM30338.1"/>
    <property type="molecule type" value="Genomic_DNA"/>
</dbReference>
<feature type="transmembrane region" description="Helical" evidence="3">
    <location>
        <begin position="54"/>
        <end position="76"/>
    </location>
</feature>
<feature type="transmembrane region" description="Helical" evidence="3">
    <location>
        <begin position="21"/>
        <end position="48"/>
    </location>
</feature>
<evidence type="ECO:0000256" key="3">
    <source>
        <dbReference type="SAM" id="Phobius"/>
    </source>
</evidence>
<feature type="transmembrane region" description="Helical" evidence="3">
    <location>
        <begin position="96"/>
        <end position="117"/>
    </location>
</feature>
<keyword evidence="2 3" id="KW-0472">Membrane</keyword>
<dbReference type="Proteomes" id="UP000241595">
    <property type="component" value="Unassembled WGS sequence"/>
</dbReference>
<evidence type="ECO:0000256" key="2">
    <source>
        <dbReference type="ARBA" id="ARBA00023136"/>
    </source>
</evidence>
<protein>
    <recommendedName>
        <fullName evidence="6">Transmembrane protein</fullName>
    </recommendedName>
</protein>
<evidence type="ECO:0000313" key="4">
    <source>
        <dbReference type="EMBL" id="SPM30338.1"/>
    </source>
</evidence>
<keyword evidence="3" id="KW-1133">Transmembrane helix</keyword>
<gene>
    <name evidence="4" type="ORF">MTAB308_3841</name>
</gene>
<comment type="subcellular location">
    <subcellularLocation>
        <location evidence="1">Membrane</location>
    </subcellularLocation>
</comment>
<evidence type="ECO:0000313" key="5">
    <source>
        <dbReference type="Proteomes" id="UP000241595"/>
    </source>
</evidence>
<dbReference type="PANTHER" id="PTHR37042:SF4">
    <property type="entry name" value="OUTER MEMBRANE PROTEIN RV1973"/>
    <property type="match status" value="1"/>
</dbReference>
<organism evidence="4 5">
    <name type="scientific">Mycobacterium terramassiliense</name>
    <dbReference type="NCBI Taxonomy" id="1841859"/>
    <lineage>
        <taxon>Bacteria</taxon>
        <taxon>Bacillati</taxon>
        <taxon>Actinomycetota</taxon>
        <taxon>Actinomycetes</taxon>
        <taxon>Mycobacteriales</taxon>
        <taxon>Mycobacteriaceae</taxon>
        <taxon>Mycobacterium</taxon>
    </lineage>
</organism>
<proteinExistence type="predicted"/>
<dbReference type="STRING" id="1841859.GCA_900157385_03842"/>